<keyword evidence="3" id="KW-1185">Reference proteome</keyword>
<feature type="region of interest" description="Disordered" evidence="1">
    <location>
        <begin position="412"/>
        <end position="457"/>
    </location>
</feature>
<feature type="compositionally biased region" description="Polar residues" evidence="1">
    <location>
        <begin position="170"/>
        <end position="184"/>
    </location>
</feature>
<protein>
    <submittedName>
        <fullName evidence="2">Uncharacterized protein</fullName>
    </submittedName>
</protein>
<feature type="non-terminal residue" evidence="2">
    <location>
        <position position="457"/>
    </location>
</feature>
<dbReference type="CDD" id="cd12148">
    <property type="entry name" value="fungal_TF_MHR"/>
    <property type="match status" value="1"/>
</dbReference>
<gene>
    <name evidence="2" type="ORF">H1R20_g1690</name>
</gene>
<dbReference type="OrthoDB" id="4456959at2759"/>
<name>A0A9W8JJT5_9AGAR</name>
<evidence type="ECO:0000313" key="2">
    <source>
        <dbReference type="EMBL" id="KAJ2935404.1"/>
    </source>
</evidence>
<proteinExistence type="predicted"/>
<dbReference type="AlphaFoldDB" id="A0A9W8JJT5"/>
<reference evidence="2" key="1">
    <citation type="submission" date="2022-06" db="EMBL/GenBank/DDBJ databases">
        <title>Genome Sequence of Candolleomyces eurysporus.</title>
        <authorList>
            <person name="Buettner E."/>
        </authorList>
    </citation>
    <scope>NUCLEOTIDE SEQUENCE</scope>
    <source>
        <strain evidence="2">VTCC 930004</strain>
    </source>
</reference>
<feature type="compositionally biased region" description="Low complexity" evidence="1">
    <location>
        <begin position="287"/>
        <end position="306"/>
    </location>
</feature>
<evidence type="ECO:0000313" key="3">
    <source>
        <dbReference type="Proteomes" id="UP001140091"/>
    </source>
</evidence>
<feature type="region of interest" description="Disordered" evidence="1">
    <location>
        <begin position="134"/>
        <end position="204"/>
    </location>
</feature>
<accession>A0A9W8JJT5</accession>
<organism evidence="2 3">
    <name type="scientific">Candolleomyces eurysporus</name>
    <dbReference type="NCBI Taxonomy" id="2828524"/>
    <lineage>
        <taxon>Eukaryota</taxon>
        <taxon>Fungi</taxon>
        <taxon>Dikarya</taxon>
        <taxon>Basidiomycota</taxon>
        <taxon>Agaricomycotina</taxon>
        <taxon>Agaricomycetes</taxon>
        <taxon>Agaricomycetidae</taxon>
        <taxon>Agaricales</taxon>
        <taxon>Agaricineae</taxon>
        <taxon>Psathyrellaceae</taxon>
        <taxon>Candolleomyces</taxon>
    </lineage>
</organism>
<feature type="region of interest" description="Disordered" evidence="1">
    <location>
        <begin position="277"/>
        <end position="306"/>
    </location>
</feature>
<dbReference type="Proteomes" id="UP001140091">
    <property type="component" value="Unassembled WGS sequence"/>
</dbReference>
<comment type="caution">
    <text evidence="2">The sequence shown here is derived from an EMBL/GenBank/DDBJ whole genome shotgun (WGS) entry which is preliminary data.</text>
</comment>
<sequence>MLFATYYYIQILAHRPFIVVRNQPVLAFSSLAICTNAARACIRITETQSKKGRVLNPQMQMALFMSGLMLILSIWRGKRTGITLMDERQEMQAVHSCINVLKTYEERWHLAGRFRDLLLALTCVSGCPLQPAALKHKTGKRSRETLEDEASSPTSGSGTPSMTSRHDTPSDAQTRSSPATSVSARSEPVSEPLPFVEPSMMHGQLPAPVPLTGLISHQQHSPEIPEGSPPSFDFPLYSNDLSKPFPFNPSDESGWDNAVLQQQLDELEAMFNARGPSAGQSGGVDGNAGMRGNNGGQQQQSQGQNHQDVFQKMLGEPSMFLTSSAPQQPSVPNVAPGIEGGGSLSSGSHDFSSYLFSGSGLLDIQGAAIWTGVPSGTDLNDWRAYFSNVEGLKPGSSLYSAGLSAPNHHIANPFSSGSFQQQEQHVPLSASSSAGNVRGMNDPFGGQSHRSDGDFSW</sequence>
<feature type="compositionally biased region" description="Polar residues" evidence="1">
    <location>
        <begin position="413"/>
        <end position="435"/>
    </location>
</feature>
<feature type="compositionally biased region" description="Low complexity" evidence="1">
    <location>
        <begin position="151"/>
        <end position="163"/>
    </location>
</feature>
<evidence type="ECO:0000256" key="1">
    <source>
        <dbReference type="SAM" id="MobiDB-lite"/>
    </source>
</evidence>
<dbReference type="EMBL" id="JANBPK010000540">
    <property type="protein sequence ID" value="KAJ2935404.1"/>
    <property type="molecule type" value="Genomic_DNA"/>
</dbReference>